<feature type="binding site" evidence="6">
    <location>
        <position position="83"/>
    </location>
    <ligand>
        <name>S-adenosyl-L-methionine</name>
        <dbReference type="ChEBI" id="CHEBI:59789"/>
    </ligand>
</feature>
<comment type="catalytic activity">
    <reaction evidence="1 5">
        <text>L-glutamyl-[protein] + S-adenosyl-L-methionine = [protein]-L-glutamate 5-O-methyl ester + S-adenosyl-L-homocysteine</text>
        <dbReference type="Rhea" id="RHEA:24452"/>
        <dbReference type="Rhea" id="RHEA-COMP:10208"/>
        <dbReference type="Rhea" id="RHEA-COMP:10311"/>
        <dbReference type="ChEBI" id="CHEBI:29973"/>
        <dbReference type="ChEBI" id="CHEBI:57856"/>
        <dbReference type="ChEBI" id="CHEBI:59789"/>
        <dbReference type="ChEBI" id="CHEBI:82795"/>
        <dbReference type="EC" id="2.1.1.80"/>
    </reaction>
</comment>
<feature type="binding site" evidence="6">
    <location>
        <position position="85"/>
    </location>
    <ligand>
        <name>S-adenosyl-L-methionine</name>
        <dbReference type="ChEBI" id="CHEBI:59789"/>
    </ligand>
</feature>
<keyword evidence="4 5" id="KW-0949">S-adenosyl-L-methionine</keyword>
<feature type="binding site" evidence="6">
    <location>
        <begin position="204"/>
        <end position="205"/>
    </location>
    <ligand>
        <name>S-adenosyl-L-methionine</name>
        <dbReference type="ChEBI" id="CHEBI:59789"/>
    </ligand>
</feature>
<dbReference type="AlphaFoldDB" id="A0A919DAP3"/>
<feature type="domain" description="CheR-type methyltransferase" evidence="7">
    <location>
        <begin position="6"/>
        <end position="278"/>
    </location>
</feature>
<dbReference type="Gene3D" id="3.40.50.150">
    <property type="entry name" value="Vaccinia Virus protein VP39"/>
    <property type="match status" value="1"/>
</dbReference>
<dbReference type="GO" id="GO:0032259">
    <property type="term" value="P:methylation"/>
    <property type="evidence" value="ECO:0007669"/>
    <property type="project" value="UniProtKB-KW"/>
</dbReference>
<dbReference type="Proteomes" id="UP000636453">
    <property type="component" value="Unassembled WGS sequence"/>
</dbReference>
<dbReference type="InterPro" id="IPR036804">
    <property type="entry name" value="CheR_N_sf"/>
</dbReference>
<dbReference type="SMART" id="SM00138">
    <property type="entry name" value="MeTrc"/>
    <property type="match status" value="1"/>
</dbReference>
<evidence type="ECO:0000256" key="5">
    <source>
        <dbReference type="PIRNR" id="PIRNR000410"/>
    </source>
</evidence>
<reference evidence="8" key="2">
    <citation type="submission" date="2020-09" db="EMBL/GenBank/DDBJ databases">
        <authorList>
            <person name="Sun Q."/>
            <person name="Kim S."/>
        </authorList>
    </citation>
    <scope>NUCLEOTIDE SEQUENCE</scope>
    <source>
        <strain evidence="8">KCTC 32020</strain>
    </source>
</reference>
<evidence type="ECO:0000259" key="7">
    <source>
        <dbReference type="PROSITE" id="PS50123"/>
    </source>
</evidence>
<dbReference type="SUPFAM" id="SSF47757">
    <property type="entry name" value="Chemotaxis receptor methyltransferase CheR, N-terminal domain"/>
    <property type="match status" value="1"/>
</dbReference>
<name>A0A919DAP3_9GAMM</name>
<keyword evidence="9" id="KW-1185">Reference proteome</keyword>
<feature type="binding site" evidence="6">
    <location>
        <begin position="222"/>
        <end position="223"/>
    </location>
    <ligand>
        <name>S-adenosyl-L-methionine</name>
        <dbReference type="ChEBI" id="CHEBI:59789"/>
    </ligand>
</feature>
<dbReference type="Pfam" id="PF03705">
    <property type="entry name" value="CheR_N"/>
    <property type="match status" value="1"/>
</dbReference>
<dbReference type="RefSeq" id="WP_146474929.1">
    <property type="nucleotide sequence ID" value="NZ_BNCF01000001.1"/>
</dbReference>
<dbReference type="PIRSF" id="PIRSF000410">
    <property type="entry name" value="CheR"/>
    <property type="match status" value="1"/>
</dbReference>
<dbReference type="Gene3D" id="1.10.155.10">
    <property type="entry name" value="Chemotaxis receptor methyltransferase CheR, N-terminal domain"/>
    <property type="match status" value="1"/>
</dbReference>
<dbReference type="PRINTS" id="PR00996">
    <property type="entry name" value="CHERMTFRASE"/>
</dbReference>
<accession>A0A919DAP3</accession>
<dbReference type="PANTHER" id="PTHR24422">
    <property type="entry name" value="CHEMOTAXIS PROTEIN METHYLTRANSFERASE"/>
    <property type="match status" value="1"/>
</dbReference>
<proteinExistence type="predicted"/>
<dbReference type="InterPro" id="IPR022642">
    <property type="entry name" value="CheR_C"/>
</dbReference>
<sequence>MTQPAATDREFTYTERDFRRICRLIHEHAGIALAPSKRDMVYSRLARRLRALGMAAFDAYLDHLESAGDAEEWQAFTNALTTNLTAFFREPHHFDLLTRHLRAQTRRPILLWSCAASTGEEPYSIAIAACEAFDSMTPPVRILATDVDTQVLATASAGIYPIERLERVGDERRRRFFLRGAGPYAGQCRVHPALQQLITFRPLNLLDAGYGLRGPFAAVFCRNVMIYFDKPTQYAILKRIHPLLARDGLFFAGHSESFFHATDLFRACGQTVYRRADAVEDAA</sequence>
<feature type="binding site" evidence="6">
    <location>
        <position position="121"/>
    </location>
    <ligand>
        <name>S-adenosyl-L-methionine</name>
        <dbReference type="ChEBI" id="CHEBI:59789"/>
    </ligand>
</feature>
<reference evidence="8" key="1">
    <citation type="journal article" date="2014" name="Int. J. Syst. Evol. Microbiol.">
        <title>Complete genome sequence of Corynebacterium casei LMG S-19264T (=DSM 44701T), isolated from a smear-ripened cheese.</title>
        <authorList>
            <consortium name="US DOE Joint Genome Institute (JGI-PGF)"/>
            <person name="Walter F."/>
            <person name="Albersmeier A."/>
            <person name="Kalinowski J."/>
            <person name="Ruckert C."/>
        </authorList>
    </citation>
    <scope>NUCLEOTIDE SEQUENCE</scope>
    <source>
        <strain evidence="8">KCTC 32020</strain>
    </source>
</reference>
<dbReference type="InterPro" id="IPR026024">
    <property type="entry name" value="Chemotaxis_MeTrfase_CheR"/>
</dbReference>
<dbReference type="GO" id="GO:0008983">
    <property type="term" value="F:protein-glutamate O-methyltransferase activity"/>
    <property type="evidence" value="ECO:0007669"/>
    <property type="project" value="UniProtKB-EC"/>
</dbReference>
<dbReference type="EC" id="2.1.1.80" evidence="5"/>
<evidence type="ECO:0000256" key="3">
    <source>
        <dbReference type="ARBA" id="ARBA00022679"/>
    </source>
</evidence>
<organism evidence="8 9">
    <name type="scientific">Vulcaniibacterium thermophilum</name>
    <dbReference type="NCBI Taxonomy" id="1169913"/>
    <lineage>
        <taxon>Bacteria</taxon>
        <taxon>Pseudomonadati</taxon>
        <taxon>Pseudomonadota</taxon>
        <taxon>Gammaproteobacteria</taxon>
        <taxon>Lysobacterales</taxon>
        <taxon>Lysobacteraceae</taxon>
        <taxon>Vulcaniibacterium</taxon>
    </lineage>
</organism>
<feature type="binding site" evidence="6">
    <location>
        <position position="146"/>
    </location>
    <ligand>
        <name>S-adenosyl-L-methionine</name>
        <dbReference type="ChEBI" id="CHEBI:59789"/>
    </ligand>
</feature>
<dbReference type="PROSITE" id="PS50123">
    <property type="entry name" value="CHER"/>
    <property type="match status" value="1"/>
</dbReference>
<comment type="function">
    <text evidence="5">Methylation of the membrane-bound methyl-accepting chemotaxis proteins (MCP) to form gamma-glutamyl methyl ester residues in MCP.</text>
</comment>
<dbReference type="OrthoDB" id="9816309at2"/>
<evidence type="ECO:0000313" key="8">
    <source>
        <dbReference type="EMBL" id="GHE26567.1"/>
    </source>
</evidence>
<evidence type="ECO:0000256" key="6">
    <source>
        <dbReference type="PIRSR" id="PIRSR000410-1"/>
    </source>
</evidence>
<dbReference type="EMBL" id="BNCF01000001">
    <property type="protein sequence ID" value="GHE26567.1"/>
    <property type="molecule type" value="Genomic_DNA"/>
</dbReference>
<evidence type="ECO:0000256" key="1">
    <source>
        <dbReference type="ARBA" id="ARBA00001541"/>
    </source>
</evidence>
<protein>
    <recommendedName>
        <fullName evidence="5">Chemotaxis protein methyltransferase</fullName>
        <ecNumber evidence="5">2.1.1.80</ecNumber>
    </recommendedName>
</protein>
<evidence type="ECO:0000256" key="4">
    <source>
        <dbReference type="ARBA" id="ARBA00022691"/>
    </source>
</evidence>
<dbReference type="Pfam" id="PF01739">
    <property type="entry name" value="CheR"/>
    <property type="match status" value="1"/>
</dbReference>
<dbReference type="InterPro" id="IPR029063">
    <property type="entry name" value="SAM-dependent_MTases_sf"/>
</dbReference>
<keyword evidence="2 5" id="KW-0489">Methyltransferase</keyword>
<evidence type="ECO:0000256" key="2">
    <source>
        <dbReference type="ARBA" id="ARBA00022603"/>
    </source>
</evidence>
<dbReference type="SUPFAM" id="SSF53335">
    <property type="entry name" value="S-adenosyl-L-methionine-dependent methyltransferases"/>
    <property type="match status" value="1"/>
</dbReference>
<comment type="caution">
    <text evidence="8">The sequence shown here is derived from an EMBL/GenBank/DDBJ whole genome shotgun (WGS) entry which is preliminary data.</text>
</comment>
<feature type="binding site" evidence="6">
    <location>
        <position position="89"/>
    </location>
    <ligand>
        <name>S-adenosyl-L-methionine</name>
        <dbReference type="ChEBI" id="CHEBI:59789"/>
    </ligand>
</feature>
<dbReference type="InterPro" id="IPR022641">
    <property type="entry name" value="CheR_N"/>
</dbReference>
<dbReference type="PANTHER" id="PTHR24422:SF19">
    <property type="entry name" value="CHEMOTAXIS PROTEIN METHYLTRANSFERASE"/>
    <property type="match status" value="1"/>
</dbReference>
<dbReference type="InterPro" id="IPR000780">
    <property type="entry name" value="CheR_MeTrfase"/>
</dbReference>
<dbReference type="InterPro" id="IPR050903">
    <property type="entry name" value="Bact_Chemotaxis_MeTrfase"/>
</dbReference>
<evidence type="ECO:0000313" key="9">
    <source>
        <dbReference type="Proteomes" id="UP000636453"/>
    </source>
</evidence>
<keyword evidence="3 5" id="KW-0808">Transferase</keyword>
<gene>
    <name evidence="8" type="primary">cheR</name>
    <name evidence="8" type="ORF">GCM10007167_04830</name>
</gene>